<keyword evidence="3" id="KW-1185">Reference proteome</keyword>
<evidence type="ECO:0000313" key="2">
    <source>
        <dbReference type="EMBL" id="MFD2552566.1"/>
    </source>
</evidence>
<protein>
    <submittedName>
        <fullName evidence="2">Uncharacterized protein</fullName>
    </submittedName>
</protein>
<gene>
    <name evidence="2" type="ORF">ACFSQP_12155</name>
</gene>
<organism evidence="2 3">
    <name type="scientific">Bizionia sediminis</name>
    <dbReference type="NCBI Taxonomy" id="1737064"/>
    <lineage>
        <taxon>Bacteria</taxon>
        <taxon>Pseudomonadati</taxon>
        <taxon>Bacteroidota</taxon>
        <taxon>Flavobacteriia</taxon>
        <taxon>Flavobacteriales</taxon>
        <taxon>Flavobacteriaceae</taxon>
        <taxon>Bizionia</taxon>
    </lineage>
</organism>
<proteinExistence type="predicted"/>
<sequence>MKKYISLFSFIALFFVGMQMSSAQTDRQVGPEAIAKQKTYEIHQLVNLTGDQQGDVFKVLVDFEQNMSELLKKDVSDSFRQEGIKTMNQRAEEGLKKVLTASQFKTYQTSLQNKK</sequence>
<dbReference type="Proteomes" id="UP001597472">
    <property type="component" value="Unassembled WGS sequence"/>
</dbReference>
<keyword evidence="1" id="KW-0732">Signal</keyword>
<dbReference type="EMBL" id="JBHULS010000007">
    <property type="protein sequence ID" value="MFD2552566.1"/>
    <property type="molecule type" value="Genomic_DNA"/>
</dbReference>
<feature type="chain" id="PRO_5046952082" evidence="1">
    <location>
        <begin position="24"/>
        <end position="115"/>
    </location>
</feature>
<evidence type="ECO:0000313" key="3">
    <source>
        <dbReference type="Proteomes" id="UP001597472"/>
    </source>
</evidence>
<reference evidence="3" key="1">
    <citation type="journal article" date="2019" name="Int. J. Syst. Evol. Microbiol.">
        <title>The Global Catalogue of Microorganisms (GCM) 10K type strain sequencing project: providing services to taxonomists for standard genome sequencing and annotation.</title>
        <authorList>
            <consortium name="The Broad Institute Genomics Platform"/>
            <consortium name="The Broad Institute Genome Sequencing Center for Infectious Disease"/>
            <person name="Wu L."/>
            <person name="Ma J."/>
        </authorList>
    </citation>
    <scope>NUCLEOTIDE SEQUENCE [LARGE SCALE GENOMIC DNA]</scope>
    <source>
        <strain evidence="3">KCTC 42587</strain>
    </source>
</reference>
<comment type="caution">
    <text evidence="2">The sequence shown here is derived from an EMBL/GenBank/DDBJ whole genome shotgun (WGS) entry which is preliminary data.</text>
</comment>
<name>A0ABW5KUA9_9FLAO</name>
<evidence type="ECO:0000256" key="1">
    <source>
        <dbReference type="SAM" id="SignalP"/>
    </source>
</evidence>
<dbReference type="RefSeq" id="WP_376894888.1">
    <property type="nucleotide sequence ID" value="NZ_JBHULS010000007.1"/>
</dbReference>
<accession>A0ABW5KUA9</accession>
<feature type="signal peptide" evidence="1">
    <location>
        <begin position="1"/>
        <end position="23"/>
    </location>
</feature>